<accession>A0A7W6IID3</accession>
<proteinExistence type="predicted"/>
<keyword evidence="3" id="KW-1185">Reference proteome</keyword>
<comment type="caution">
    <text evidence="2">The sequence shown here is derived from an EMBL/GenBank/DDBJ whole genome shotgun (WGS) entry which is preliminary data.</text>
</comment>
<evidence type="ECO:0000313" key="2">
    <source>
        <dbReference type="EMBL" id="MBB4042008.1"/>
    </source>
</evidence>
<dbReference type="Proteomes" id="UP000519439">
    <property type="component" value="Unassembled WGS sequence"/>
</dbReference>
<dbReference type="AlphaFoldDB" id="A0A7W6IID3"/>
<dbReference type="EMBL" id="JACIDC010000018">
    <property type="protein sequence ID" value="MBB4042008.1"/>
    <property type="molecule type" value="Genomic_DNA"/>
</dbReference>
<name>A0A7W6IID3_9HYPH</name>
<feature type="domain" description="DUF4376" evidence="1">
    <location>
        <begin position="56"/>
        <end position="163"/>
    </location>
</feature>
<dbReference type="Pfam" id="PF14301">
    <property type="entry name" value="DUF4376"/>
    <property type="match status" value="1"/>
</dbReference>
<dbReference type="RefSeq" id="WP_027316051.1">
    <property type="nucleotide sequence ID" value="NZ_JACIDC010000018.1"/>
</dbReference>
<protein>
    <recommendedName>
        <fullName evidence="1">DUF4376 domain-containing protein</fullName>
    </recommendedName>
</protein>
<organism evidence="2 3">
    <name type="scientific">Microvirga flocculans</name>
    <dbReference type="NCBI Taxonomy" id="217168"/>
    <lineage>
        <taxon>Bacteria</taxon>
        <taxon>Pseudomonadati</taxon>
        <taxon>Pseudomonadota</taxon>
        <taxon>Alphaproteobacteria</taxon>
        <taxon>Hyphomicrobiales</taxon>
        <taxon>Methylobacteriaceae</taxon>
        <taxon>Microvirga</taxon>
    </lineage>
</organism>
<sequence>MNTYDFANPAHTEIWAVEDGIQKTIPVDTANADFCRLVAEQVEIRPFPVPVFDPAAYLAEERWKAETGGITVTVGGEAIPVSTARGDDRAALDSTYAAIRDGLRQDGDMFKFADNKSRAMSNDDMQTVILAVLGHVQACFNVEGALLARIDGGEAITAAIIDAALAAIPRAY</sequence>
<evidence type="ECO:0000259" key="1">
    <source>
        <dbReference type="Pfam" id="PF14301"/>
    </source>
</evidence>
<dbReference type="InterPro" id="IPR025484">
    <property type="entry name" value="DUF4376"/>
</dbReference>
<gene>
    <name evidence="2" type="ORF">GGR34_003693</name>
</gene>
<evidence type="ECO:0000313" key="3">
    <source>
        <dbReference type="Proteomes" id="UP000519439"/>
    </source>
</evidence>
<reference evidence="2 3" key="1">
    <citation type="submission" date="2020-08" db="EMBL/GenBank/DDBJ databases">
        <title>Genomic Encyclopedia of Type Strains, Phase IV (KMG-IV): sequencing the most valuable type-strain genomes for metagenomic binning, comparative biology and taxonomic classification.</title>
        <authorList>
            <person name="Goeker M."/>
        </authorList>
    </citation>
    <scope>NUCLEOTIDE SEQUENCE [LARGE SCALE GENOMIC DNA]</scope>
    <source>
        <strain evidence="2 3">DSM 15743</strain>
    </source>
</reference>